<keyword evidence="1" id="KW-0812">Transmembrane</keyword>
<dbReference type="AlphaFoldDB" id="A0A0E9PY98"/>
<reference evidence="2" key="1">
    <citation type="submission" date="2014-11" db="EMBL/GenBank/DDBJ databases">
        <authorList>
            <person name="Amaro Gonzalez C."/>
        </authorList>
    </citation>
    <scope>NUCLEOTIDE SEQUENCE</scope>
</reference>
<reference evidence="2" key="2">
    <citation type="journal article" date="2015" name="Fish Shellfish Immunol.">
        <title>Early steps in the European eel (Anguilla anguilla)-Vibrio vulnificus interaction in the gills: Role of the RtxA13 toxin.</title>
        <authorList>
            <person name="Callol A."/>
            <person name="Pajuelo D."/>
            <person name="Ebbesson L."/>
            <person name="Teles M."/>
            <person name="MacKenzie S."/>
            <person name="Amaro C."/>
        </authorList>
    </citation>
    <scope>NUCLEOTIDE SEQUENCE</scope>
</reference>
<organism evidence="2">
    <name type="scientific">Anguilla anguilla</name>
    <name type="common">European freshwater eel</name>
    <name type="synonym">Muraena anguilla</name>
    <dbReference type="NCBI Taxonomy" id="7936"/>
    <lineage>
        <taxon>Eukaryota</taxon>
        <taxon>Metazoa</taxon>
        <taxon>Chordata</taxon>
        <taxon>Craniata</taxon>
        <taxon>Vertebrata</taxon>
        <taxon>Euteleostomi</taxon>
        <taxon>Actinopterygii</taxon>
        <taxon>Neopterygii</taxon>
        <taxon>Teleostei</taxon>
        <taxon>Anguilliformes</taxon>
        <taxon>Anguillidae</taxon>
        <taxon>Anguilla</taxon>
    </lineage>
</organism>
<evidence type="ECO:0000313" key="2">
    <source>
        <dbReference type="EMBL" id="JAH09611.1"/>
    </source>
</evidence>
<feature type="transmembrane region" description="Helical" evidence="1">
    <location>
        <begin position="20"/>
        <end position="40"/>
    </location>
</feature>
<keyword evidence="1" id="KW-1133">Transmembrane helix</keyword>
<protein>
    <submittedName>
        <fullName evidence="2">Uncharacterized protein</fullName>
    </submittedName>
</protein>
<dbReference type="EMBL" id="GBXM01098966">
    <property type="protein sequence ID" value="JAH09611.1"/>
    <property type="molecule type" value="Transcribed_RNA"/>
</dbReference>
<accession>A0A0E9PY98</accession>
<evidence type="ECO:0000256" key="1">
    <source>
        <dbReference type="SAM" id="Phobius"/>
    </source>
</evidence>
<proteinExistence type="predicted"/>
<keyword evidence="1" id="KW-0472">Membrane</keyword>
<sequence length="47" mass="5828">MVNIPRYRSYTHKYHKMMFFLILVLSIIATDNIYFPHMYWVNFVDVV</sequence>
<name>A0A0E9PY98_ANGAN</name>